<dbReference type="Proteomes" id="UP000316988">
    <property type="component" value="Unassembled WGS sequence"/>
</dbReference>
<proteinExistence type="inferred from homology"/>
<dbReference type="OrthoDB" id="3196337at2"/>
<dbReference type="InterPro" id="IPR051013">
    <property type="entry name" value="MBL_superfamily_lactonases"/>
</dbReference>
<dbReference type="GO" id="GO:0016787">
    <property type="term" value="F:hydrolase activity"/>
    <property type="evidence" value="ECO:0007669"/>
    <property type="project" value="UniProtKB-KW"/>
</dbReference>
<dbReference type="PANTHER" id="PTHR42978">
    <property type="entry name" value="QUORUM-QUENCHING LACTONASE YTNP-RELATED-RELATED"/>
    <property type="match status" value="1"/>
</dbReference>
<dbReference type="AlphaFoldDB" id="A0A554RHN1"/>
<keyword evidence="8" id="KW-1185">Reference proteome</keyword>
<evidence type="ECO:0000256" key="4">
    <source>
        <dbReference type="ARBA" id="ARBA00022801"/>
    </source>
</evidence>
<dbReference type="PANTHER" id="PTHR42978:SF7">
    <property type="entry name" value="METALLO-HYDROLASE RV2300C-RELATED"/>
    <property type="match status" value="1"/>
</dbReference>
<dbReference type="Pfam" id="PF00753">
    <property type="entry name" value="Lactamase_B"/>
    <property type="match status" value="1"/>
</dbReference>
<dbReference type="GO" id="GO:0046872">
    <property type="term" value="F:metal ion binding"/>
    <property type="evidence" value="ECO:0007669"/>
    <property type="project" value="UniProtKB-KW"/>
</dbReference>
<comment type="similarity">
    <text evidence="2">Belongs to the metallo-beta-lactamase superfamily.</text>
</comment>
<dbReference type="RefSeq" id="WP_143914934.1">
    <property type="nucleotide sequence ID" value="NZ_VLNT01000030.1"/>
</dbReference>
<evidence type="ECO:0000313" key="7">
    <source>
        <dbReference type="EMBL" id="TSD53678.1"/>
    </source>
</evidence>
<evidence type="ECO:0000256" key="2">
    <source>
        <dbReference type="ARBA" id="ARBA00007749"/>
    </source>
</evidence>
<evidence type="ECO:0000256" key="1">
    <source>
        <dbReference type="ARBA" id="ARBA00001947"/>
    </source>
</evidence>
<sequence length="251" mass="27331">MDVELLTAALMEPALGPAVPAQVLLCDTGKGLVLIDTGFGLADLADPAARLGPIRHLLRPRVDPSLTVVEQLRRRGIEAGAVTDIVLTHLDLDHMGGVDDFPEARVHTTADEYSAAVTDPDPLDRMRYRKSQLATLPRPVLHTGRGDVWEFGFTGHEVLPGVMLVPMPGHSRGHAAVAVAQDDRWILHAGDALFDASVLDPALPRRGTLRAFERSVGRDQRAISRNHRLLSELHLLPQVTVVLAHDDRTTL</sequence>
<keyword evidence="4 7" id="KW-0378">Hydrolase</keyword>
<evidence type="ECO:0000259" key="6">
    <source>
        <dbReference type="SMART" id="SM00849"/>
    </source>
</evidence>
<comment type="cofactor">
    <cofactor evidence="1">
        <name>Zn(2+)</name>
        <dbReference type="ChEBI" id="CHEBI:29105"/>
    </cofactor>
</comment>
<dbReference type="SUPFAM" id="SSF56281">
    <property type="entry name" value="Metallo-hydrolase/oxidoreductase"/>
    <property type="match status" value="1"/>
</dbReference>
<dbReference type="InterPro" id="IPR036866">
    <property type="entry name" value="RibonucZ/Hydroxyglut_hydro"/>
</dbReference>
<keyword evidence="3" id="KW-0479">Metal-binding</keyword>
<feature type="domain" description="Metallo-beta-lactamase" evidence="6">
    <location>
        <begin position="19"/>
        <end position="227"/>
    </location>
</feature>
<dbReference type="EMBL" id="VLNT01000030">
    <property type="protein sequence ID" value="TSD53678.1"/>
    <property type="molecule type" value="Genomic_DNA"/>
</dbReference>
<dbReference type="SMART" id="SM00849">
    <property type="entry name" value="Lactamase_B"/>
    <property type="match status" value="1"/>
</dbReference>
<keyword evidence="5" id="KW-0862">Zinc</keyword>
<organism evidence="7 8">
    <name type="scientific">Aeromicrobium piscarium</name>
    <dbReference type="NCBI Taxonomy" id="2590901"/>
    <lineage>
        <taxon>Bacteria</taxon>
        <taxon>Bacillati</taxon>
        <taxon>Actinomycetota</taxon>
        <taxon>Actinomycetes</taxon>
        <taxon>Propionibacteriales</taxon>
        <taxon>Nocardioidaceae</taxon>
        <taxon>Aeromicrobium</taxon>
    </lineage>
</organism>
<comment type="caution">
    <text evidence="7">The sequence shown here is derived from an EMBL/GenBank/DDBJ whole genome shotgun (WGS) entry which is preliminary data.</text>
</comment>
<name>A0A554RHN1_9ACTN</name>
<evidence type="ECO:0000256" key="3">
    <source>
        <dbReference type="ARBA" id="ARBA00022723"/>
    </source>
</evidence>
<accession>A0A554RHN1</accession>
<gene>
    <name evidence="7" type="ORF">FNM00_18080</name>
</gene>
<dbReference type="InterPro" id="IPR001279">
    <property type="entry name" value="Metallo-B-lactamas"/>
</dbReference>
<reference evidence="7 8" key="1">
    <citation type="submission" date="2019-07" db="EMBL/GenBank/DDBJ databases">
        <authorList>
            <person name="Zhao L.H."/>
        </authorList>
    </citation>
    <scope>NUCLEOTIDE SEQUENCE [LARGE SCALE GENOMIC DNA]</scope>
    <source>
        <strain evidence="7 8">Co35</strain>
    </source>
</reference>
<evidence type="ECO:0000313" key="8">
    <source>
        <dbReference type="Proteomes" id="UP000316988"/>
    </source>
</evidence>
<protein>
    <submittedName>
        <fullName evidence="7">MBL fold metallo-hydrolase</fullName>
    </submittedName>
</protein>
<evidence type="ECO:0000256" key="5">
    <source>
        <dbReference type="ARBA" id="ARBA00022833"/>
    </source>
</evidence>
<dbReference type="Gene3D" id="3.60.15.10">
    <property type="entry name" value="Ribonuclease Z/Hydroxyacylglutathione hydrolase-like"/>
    <property type="match status" value="1"/>
</dbReference>